<accession>A0A3B0VZJ1</accession>
<dbReference type="EMBL" id="UOEU01000637">
    <property type="protein sequence ID" value="VAW36784.1"/>
    <property type="molecule type" value="Genomic_DNA"/>
</dbReference>
<dbReference type="AlphaFoldDB" id="A0A3B0VZJ1"/>
<reference evidence="1" key="1">
    <citation type="submission" date="2018-06" db="EMBL/GenBank/DDBJ databases">
        <authorList>
            <person name="Zhirakovskaya E."/>
        </authorList>
    </citation>
    <scope>NUCLEOTIDE SEQUENCE</scope>
</reference>
<gene>
    <name evidence="1" type="ORF">MNBD_CHLOROFLEXI01-3758</name>
</gene>
<sequence length="197" mass="21997">MQNEIEIMRILRIPPMGKLVVAYKDKRYTAIEELSEQNVRQLLHAAIGELITFAGGYQTLVDAGVAPALAAKQSKTTSAQTGEAAQFLEKMEKERDQVKAAKPKPAPSLLANLRPRPARNKASVTKMLSLVEQVDAILQRHLLTDPELGDRTIHLVQDPSGGLIIEVDGKRYQRPREIDDPRIQLMIKKALKEWEAS</sequence>
<organism evidence="1">
    <name type="scientific">hydrothermal vent metagenome</name>
    <dbReference type="NCBI Taxonomy" id="652676"/>
    <lineage>
        <taxon>unclassified sequences</taxon>
        <taxon>metagenomes</taxon>
        <taxon>ecological metagenomes</taxon>
    </lineage>
</organism>
<protein>
    <submittedName>
        <fullName evidence="1">Uncharacterized protein</fullName>
    </submittedName>
</protein>
<evidence type="ECO:0000313" key="1">
    <source>
        <dbReference type="EMBL" id="VAW36784.1"/>
    </source>
</evidence>
<proteinExistence type="predicted"/>
<name>A0A3B0VZJ1_9ZZZZ</name>